<keyword evidence="5 7" id="KW-0472">Membrane</keyword>
<feature type="region of interest" description="Disordered" evidence="6">
    <location>
        <begin position="86"/>
        <end position="109"/>
    </location>
</feature>
<reference evidence="9" key="1">
    <citation type="submission" date="2024-06" db="EMBL/GenBank/DDBJ databases">
        <title>Multi-omics analyses provide insights into the biosynthesis of the anticancer antibiotic pleurotin in Hohenbuehelia grisea.</title>
        <authorList>
            <person name="Weaver J.A."/>
            <person name="Alberti F."/>
        </authorList>
    </citation>
    <scope>NUCLEOTIDE SEQUENCE [LARGE SCALE GENOMIC DNA]</scope>
    <source>
        <strain evidence="9">T-177</strain>
    </source>
</reference>
<protein>
    <recommendedName>
        <fullName evidence="10">FUN14 family protein</fullName>
    </recommendedName>
</protein>
<evidence type="ECO:0000256" key="3">
    <source>
        <dbReference type="ARBA" id="ARBA00022692"/>
    </source>
</evidence>
<gene>
    <name evidence="8" type="ORF">HGRIS_013162</name>
</gene>
<keyword evidence="3 7" id="KW-0812">Transmembrane</keyword>
<keyword evidence="4 7" id="KW-1133">Transmembrane helix</keyword>
<evidence type="ECO:0000256" key="4">
    <source>
        <dbReference type="ARBA" id="ARBA00022989"/>
    </source>
</evidence>
<proteinExistence type="inferred from homology"/>
<feature type="transmembrane region" description="Helical" evidence="7">
    <location>
        <begin position="113"/>
        <end position="132"/>
    </location>
</feature>
<comment type="subcellular location">
    <subcellularLocation>
        <location evidence="1">Membrane</location>
    </subcellularLocation>
</comment>
<evidence type="ECO:0000256" key="6">
    <source>
        <dbReference type="SAM" id="MobiDB-lite"/>
    </source>
</evidence>
<dbReference type="PANTHER" id="PTHR21346:SF10">
    <property type="entry name" value="TRANSMEMBRANE PROTEIN"/>
    <property type="match status" value="1"/>
</dbReference>
<evidence type="ECO:0000256" key="7">
    <source>
        <dbReference type="SAM" id="Phobius"/>
    </source>
</evidence>
<dbReference type="InterPro" id="IPR007014">
    <property type="entry name" value="FUN14"/>
</dbReference>
<feature type="compositionally biased region" description="Pro residues" evidence="6">
    <location>
        <begin position="88"/>
        <end position="109"/>
    </location>
</feature>
<dbReference type="PANTHER" id="PTHR21346">
    <property type="entry name" value="FUN14 DOMAIN CONTAINING"/>
    <property type="match status" value="1"/>
</dbReference>
<feature type="transmembrane region" description="Helical" evidence="7">
    <location>
        <begin position="139"/>
        <end position="159"/>
    </location>
</feature>
<sequence>MASLLSGLTRPQLRSHLVPLTKSISHGLSKPSSLPKLHSASFTSKTHNGFSGRTMPFFYKAAGVAGVGLGMAAWTIPTVYADGSASPSPAPATQPVPPGAGTPAPPKPPSSTVNMFELTFGSVCGICAGVFLKKGAKMVAFVLGGTFVLLQYFASVSGVRVNWTRIGSRFENMFYTTDSQGVRHAPSVGSLWGWVINFLTADFQPRASFIAGLALGIRIG</sequence>
<comment type="similarity">
    <text evidence="2">Belongs to the FUN14 family.</text>
</comment>
<evidence type="ECO:0000256" key="5">
    <source>
        <dbReference type="ARBA" id="ARBA00023136"/>
    </source>
</evidence>
<evidence type="ECO:0000256" key="2">
    <source>
        <dbReference type="ARBA" id="ARBA00009160"/>
    </source>
</evidence>
<dbReference type="EMBL" id="JASNQZ010000015">
    <property type="protein sequence ID" value="KAL0947018.1"/>
    <property type="molecule type" value="Genomic_DNA"/>
</dbReference>
<keyword evidence="9" id="KW-1185">Reference proteome</keyword>
<dbReference type="Proteomes" id="UP001556367">
    <property type="component" value="Unassembled WGS sequence"/>
</dbReference>
<feature type="transmembrane region" description="Helical" evidence="7">
    <location>
        <begin position="57"/>
        <end position="76"/>
    </location>
</feature>
<comment type="caution">
    <text evidence="8">The sequence shown here is derived from an EMBL/GenBank/DDBJ whole genome shotgun (WGS) entry which is preliminary data.</text>
</comment>
<evidence type="ECO:0000256" key="1">
    <source>
        <dbReference type="ARBA" id="ARBA00004370"/>
    </source>
</evidence>
<organism evidence="8 9">
    <name type="scientific">Hohenbuehelia grisea</name>
    <dbReference type="NCBI Taxonomy" id="104357"/>
    <lineage>
        <taxon>Eukaryota</taxon>
        <taxon>Fungi</taxon>
        <taxon>Dikarya</taxon>
        <taxon>Basidiomycota</taxon>
        <taxon>Agaricomycotina</taxon>
        <taxon>Agaricomycetes</taxon>
        <taxon>Agaricomycetidae</taxon>
        <taxon>Agaricales</taxon>
        <taxon>Pleurotineae</taxon>
        <taxon>Pleurotaceae</taxon>
        <taxon>Hohenbuehelia</taxon>
    </lineage>
</organism>
<evidence type="ECO:0008006" key="10">
    <source>
        <dbReference type="Google" id="ProtNLM"/>
    </source>
</evidence>
<dbReference type="Pfam" id="PF04930">
    <property type="entry name" value="FUN14"/>
    <property type="match status" value="1"/>
</dbReference>
<name>A0ABR3IUQ1_9AGAR</name>
<evidence type="ECO:0000313" key="9">
    <source>
        <dbReference type="Proteomes" id="UP001556367"/>
    </source>
</evidence>
<accession>A0ABR3IUQ1</accession>
<evidence type="ECO:0000313" key="8">
    <source>
        <dbReference type="EMBL" id="KAL0947018.1"/>
    </source>
</evidence>